<dbReference type="AlphaFoldDB" id="A0A9P5ZM35"/>
<evidence type="ECO:0000256" key="2">
    <source>
        <dbReference type="ARBA" id="ARBA00010139"/>
    </source>
</evidence>
<comment type="caution">
    <text evidence="8">The sequence shown here is derived from an EMBL/GenBank/DDBJ whole genome shotgun (WGS) entry which is preliminary data.</text>
</comment>
<dbReference type="SUPFAM" id="SSF51905">
    <property type="entry name" value="FAD/NAD(P)-binding domain"/>
    <property type="match status" value="1"/>
</dbReference>
<dbReference type="PANTHER" id="PTHR43098">
    <property type="entry name" value="L-ORNITHINE N(5)-MONOOXYGENASE-RELATED"/>
    <property type="match status" value="1"/>
</dbReference>
<evidence type="ECO:0000256" key="4">
    <source>
        <dbReference type="ARBA" id="ARBA00022827"/>
    </source>
</evidence>
<proteinExistence type="inferred from homology"/>
<keyword evidence="6" id="KW-0560">Oxidoreductase</keyword>
<evidence type="ECO:0000256" key="7">
    <source>
        <dbReference type="ARBA" id="ARBA00023033"/>
    </source>
</evidence>
<keyword evidence="3" id="KW-0285">Flavoprotein</keyword>
<dbReference type="InterPro" id="IPR036188">
    <property type="entry name" value="FAD/NAD-bd_sf"/>
</dbReference>
<name>A0A9P5ZM35_PLEER</name>
<organism evidence="8 9">
    <name type="scientific">Pleurotus eryngii</name>
    <name type="common">Boletus of the steppes</name>
    <dbReference type="NCBI Taxonomy" id="5323"/>
    <lineage>
        <taxon>Eukaryota</taxon>
        <taxon>Fungi</taxon>
        <taxon>Dikarya</taxon>
        <taxon>Basidiomycota</taxon>
        <taxon>Agaricomycotina</taxon>
        <taxon>Agaricomycetes</taxon>
        <taxon>Agaricomycetidae</taxon>
        <taxon>Agaricales</taxon>
        <taxon>Pleurotineae</taxon>
        <taxon>Pleurotaceae</taxon>
        <taxon>Pleurotus</taxon>
    </lineage>
</organism>
<gene>
    <name evidence="8" type="ORF">BDN71DRAFT_1400945</name>
</gene>
<evidence type="ECO:0000313" key="9">
    <source>
        <dbReference type="Proteomes" id="UP000807025"/>
    </source>
</evidence>
<evidence type="ECO:0000313" key="8">
    <source>
        <dbReference type="EMBL" id="KAF9489845.1"/>
    </source>
</evidence>
<accession>A0A9P5ZM35</accession>
<evidence type="ECO:0000256" key="6">
    <source>
        <dbReference type="ARBA" id="ARBA00023002"/>
    </source>
</evidence>
<keyword evidence="4" id="KW-0274">FAD</keyword>
<dbReference type="Gene3D" id="3.50.50.60">
    <property type="entry name" value="FAD/NAD(P)-binding domain"/>
    <property type="match status" value="1"/>
</dbReference>
<keyword evidence="5" id="KW-0521">NADP</keyword>
<dbReference type="EMBL" id="MU154657">
    <property type="protein sequence ID" value="KAF9489845.1"/>
    <property type="molecule type" value="Genomic_DNA"/>
</dbReference>
<dbReference type="OrthoDB" id="66881at2759"/>
<dbReference type="Proteomes" id="UP000807025">
    <property type="component" value="Unassembled WGS sequence"/>
</dbReference>
<dbReference type="PANTHER" id="PTHR43098:SF3">
    <property type="entry name" value="L-ORNITHINE N(5)-MONOOXYGENASE-RELATED"/>
    <property type="match status" value="1"/>
</dbReference>
<evidence type="ECO:0000256" key="3">
    <source>
        <dbReference type="ARBA" id="ARBA00022630"/>
    </source>
</evidence>
<keyword evidence="7" id="KW-0503">Monooxygenase</keyword>
<evidence type="ECO:0000256" key="5">
    <source>
        <dbReference type="ARBA" id="ARBA00022857"/>
    </source>
</evidence>
<comment type="similarity">
    <text evidence="2">Belongs to the FAD-binding monooxygenase family.</text>
</comment>
<reference evidence="8" key="1">
    <citation type="submission" date="2020-11" db="EMBL/GenBank/DDBJ databases">
        <authorList>
            <consortium name="DOE Joint Genome Institute"/>
            <person name="Ahrendt S."/>
            <person name="Riley R."/>
            <person name="Andreopoulos W."/>
            <person name="Labutti K."/>
            <person name="Pangilinan J."/>
            <person name="Ruiz-Duenas F.J."/>
            <person name="Barrasa J.M."/>
            <person name="Sanchez-Garcia M."/>
            <person name="Camarero S."/>
            <person name="Miyauchi S."/>
            <person name="Serrano A."/>
            <person name="Linde D."/>
            <person name="Babiker R."/>
            <person name="Drula E."/>
            <person name="Ayuso-Fernandez I."/>
            <person name="Pacheco R."/>
            <person name="Padilla G."/>
            <person name="Ferreira P."/>
            <person name="Barriuso J."/>
            <person name="Kellner H."/>
            <person name="Castanera R."/>
            <person name="Alfaro M."/>
            <person name="Ramirez L."/>
            <person name="Pisabarro A.G."/>
            <person name="Kuo A."/>
            <person name="Tritt A."/>
            <person name="Lipzen A."/>
            <person name="He G."/>
            <person name="Yan M."/>
            <person name="Ng V."/>
            <person name="Cullen D."/>
            <person name="Martin F."/>
            <person name="Rosso M.-N."/>
            <person name="Henrissat B."/>
            <person name="Hibbett D."/>
            <person name="Martinez A.T."/>
            <person name="Grigoriev I.V."/>
        </authorList>
    </citation>
    <scope>NUCLEOTIDE SEQUENCE</scope>
    <source>
        <strain evidence="8">ATCC 90797</strain>
    </source>
</reference>
<comment type="cofactor">
    <cofactor evidence="1">
        <name>FAD</name>
        <dbReference type="ChEBI" id="CHEBI:57692"/>
    </cofactor>
</comment>
<protein>
    <submittedName>
        <fullName evidence="8">Uncharacterized protein</fullName>
    </submittedName>
</protein>
<dbReference type="InterPro" id="IPR050775">
    <property type="entry name" value="FAD-binding_Monooxygenases"/>
</dbReference>
<dbReference type="GO" id="GO:0004497">
    <property type="term" value="F:monooxygenase activity"/>
    <property type="evidence" value="ECO:0007669"/>
    <property type="project" value="UniProtKB-KW"/>
</dbReference>
<evidence type="ECO:0000256" key="1">
    <source>
        <dbReference type="ARBA" id="ARBA00001974"/>
    </source>
</evidence>
<sequence>MDYQPYREVYQHDAANDWAYGFWRDKVRKRINDPWLQEKLAPTVKPYPLGAKRTPLEQNYYDLFNQPNVSLIDVNENDIDQITPEGIQTADGVARAFDVIVLATGFDAITGSMTQLDIRGTDGANIHDKWTSLASTYLGLMTADFPNMFFSYATHGPTALSNGPTALEIQSDWIVKCIRYAKEHGFSSIRASKEAEEQWTKLVNDIGDRGLWMRAKSWYTGANIPGKRVQHLNFSGGVGLYAQMCQENEEKGYEGFVFGGKSK</sequence>
<keyword evidence="9" id="KW-1185">Reference proteome</keyword>